<sequence length="506" mass="54619">MIFSKWVSSWARIKPDDVAVKSPDRAVTWKDLDVRASSIAHVLDDLGVCPGDRVACLLNNRVEYFEVLAGITRAGAVFVPLNAMATAPELINVVTDCGARVIFTDADFDSELDALVDATSAAIVNVGGELGVISHDLDQLARHVPTTHAGVHRNMDDAVCIYYTSGTTGMPKGAVISNSNIHFATLNWLVDLGFTQDDRFLLNLPMCFTGAMAIAAPALHGGMTILLERGFDAGRTLELIETERTTFMVAVPTMALAIMRHPDFETRDLSSMRMVLCGAAPVPMSVFQTWTDRGVPFISSFGMTEVAGGFTMITPVDQAARRLGSAGRACLYTEAMIVDDNGSAAAPNDVGELLIRGPLVFGGYWNNPEETRKAIVNGWLHTGDLARRDEDGFFEVVDRKKDIVISGALNIYPAEVERVLIALPGVHECAVFGLPHETWGEELNVAVVLAEGAVLTHSDVIAFCKANLASYKAPKRVHFVDAFPRTTSGKVKKRALRDALASAVDA</sequence>
<dbReference type="Gene3D" id="3.30.300.30">
    <property type="match status" value="1"/>
</dbReference>
<evidence type="ECO:0000313" key="4">
    <source>
        <dbReference type="Proteomes" id="UP001067235"/>
    </source>
</evidence>
<comment type="caution">
    <text evidence="3">The sequence shown here is derived from an EMBL/GenBank/DDBJ whole genome shotgun (WGS) entry which is preliminary data.</text>
</comment>
<dbReference type="InterPro" id="IPR050237">
    <property type="entry name" value="ATP-dep_AMP-bd_enzyme"/>
</dbReference>
<dbReference type="EMBL" id="JAPWIE010000004">
    <property type="protein sequence ID" value="MCZ4551429.1"/>
    <property type="molecule type" value="Genomic_DNA"/>
</dbReference>
<accession>A0ABT4MWQ2</accession>
<dbReference type="InterPro" id="IPR025110">
    <property type="entry name" value="AMP-bd_C"/>
</dbReference>
<evidence type="ECO:0000259" key="1">
    <source>
        <dbReference type="Pfam" id="PF00501"/>
    </source>
</evidence>
<organism evidence="3 4">
    <name type="scientific">Gordonia rubripertincta</name>
    <name type="common">Rhodococcus corallinus</name>
    <dbReference type="NCBI Taxonomy" id="36822"/>
    <lineage>
        <taxon>Bacteria</taxon>
        <taxon>Bacillati</taxon>
        <taxon>Actinomycetota</taxon>
        <taxon>Actinomycetes</taxon>
        <taxon>Mycobacteriales</taxon>
        <taxon>Gordoniaceae</taxon>
        <taxon>Gordonia</taxon>
    </lineage>
</organism>
<keyword evidence="4" id="KW-1185">Reference proteome</keyword>
<evidence type="ECO:0000313" key="3">
    <source>
        <dbReference type="EMBL" id="MCZ4551429.1"/>
    </source>
</evidence>
<feature type="domain" description="AMP-dependent synthetase/ligase" evidence="1">
    <location>
        <begin position="10"/>
        <end position="365"/>
    </location>
</feature>
<protein>
    <submittedName>
        <fullName evidence="3">AMP-binding protein</fullName>
    </submittedName>
</protein>
<dbReference type="Pfam" id="PF13193">
    <property type="entry name" value="AMP-binding_C"/>
    <property type="match status" value="1"/>
</dbReference>
<dbReference type="Gene3D" id="3.40.50.12780">
    <property type="entry name" value="N-terminal domain of ligase-like"/>
    <property type="match status" value="1"/>
</dbReference>
<dbReference type="SUPFAM" id="SSF56801">
    <property type="entry name" value="Acetyl-CoA synthetase-like"/>
    <property type="match status" value="1"/>
</dbReference>
<dbReference type="InterPro" id="IPR042099">
    <property type="entry name" value="ANL_N_sf"/>
</dbReference>
<dbReference type="PANTHER" id="PTHR43767">
    <property type="entry name" value="LONG-CHAIN-FATTY-ACID--COA LIGASE"/>
    <property type="match status" value="1"/>
</dbReference>
<dbReference type="RefSeq" id="WP_301572258.1">
    <property type="nucleotide sequence ID" value="NZ_JAPWIE010000004.1"/>
</dbReference>
<dbReference type="PROSITE" id="PS00455">
    <property type="entry name" value="AMP_BINDING"/>
    <property type="match status" value="1"/>
</dbReference>
<dbReference type="Proteomes" id="UP001067235">
    <property type="component" value="Unassembled WGS sequence"/>
</dbReference>
<dbReference type="InterPro" id="IPR020845">
    <property type="entry name" value="AMP-binding_CS"/>
</dbReference>
<dbReference type="Pfam" id="PF00501">
    <property type="entry name" value="AMP-binding"/>
    <property type="match status" value="1"/>
</dbReference>
<feature type="domain" description="AMP-binding enzyme C-terminal" evidence="2">
    <location>
        <begin position="415"/>
        <end position="490"/>
    </location>
</feature>
<name>A0ABT4MWQ2_GORRU</name>
<gene>
    <name evidence="3" type="ORF">O4213_15665</name>
</gene>
<reference evidence="3" key="1">
    <citation type="submission" date="2022-12" db="EMBL/GenBank/DDBJ databases">
        <authorList>
            <person name="Krivoruchko A.V."/>
            <person name="Elkin A."/>
        </authorList>
    </citation>
    <scope>NUCLEOTIDE SEQUENCE</scope>
    <source>
        <strain evidence="3">IEGM 1388</strain>
    </source>
</reference>
<dbReference type="InterPro" id="IPR045851">
    <property type="entry name" value="AMP-bd_C_sf"/>
</dbReference>
<dbReference type="InterPro" id="IPR000873">
    <property type="entry name" value="AMP-dep_synth/lig_dom"/>
</dbReference>
<evidence type="ECO:0000259" key="2">
    <source>
        <dbReference type="Pfam" id="PF13193"/>
    </source>
</evidence>
<proteinExistence type="predicted"/>
<dbReference type="PANTHER" id="PTHR43767:SF7">
    <property type="entry name" value="MEDIUM_LONG-CHAIN-FATTY-ACID--COA LIGASE FADD8"/>
    <property type="match status" value="1"/>
</dbReference>